<dbReference type="EMBL" id="JABCKY010000001">
    <property type="protein sequence ID" value="NMT61981.1"/>
    <property type="molecule type" value="Genomic_DNA"/>
</dbReference>
<dbReference type="InterPro" id="IPR036388">
    <property type="entry name" value="WH-like_DNA-bd_sf"/>
</dbReference>
<dbReference type="Gene3D" id="1.20.120.530">
    <property type="entry name" value="GntR ligand-binding domain-like"/>
    <property type="match status" value="1"/>
</dbReference>
<dbReference type="OrthoDB" id="9799812at2"/>
<accession>A0A7Y0RAY4</accession>
<organism evidence="5 6">
    <name type="scientific">Marinobacter orientalis</name>
    <dbReference type="NCBI Taxonomy" id="1928859"/>
    <lineage>
        <taxon>Bacteria</taxon>
        <taxon>Pseudomonadati</taxon>
        <taxon>Pseudomonadota</taxon>
        <taxon>Gammaproteobacteria</taxon>
        <taxon>Pseudomonadales</taxon>
        <taxon>Marinobacteraceae</taxon>
        <taxon>Marinobacter</taxon>
    </lineage>
</organism>
<dbReference type="InterPro" id="IPR011711">
    <property type="entry name" value="GntR_C"/>
</dbReference>
<keyword evidence="3" id="KW-0804">Transcription</keyword>
<dbReference type="Gene3D" id="1.10.10.10">
    <property type="entry name" value="Winged helix-like DNA-binding domain superfamily/Winged helix DNA-binding domain"/>
    <property type="match status" value="1"/>
</dbReference>
<keyword evidence="1" id="KW-0805">Transcription regulation</keyword>
<dbReference type="InterPro" id="IPR000524">
    <property type="entry name" value="Tscrpt_reg_HTH_GntR"/>
</dbReference>
<keyword evidence="2" id="KW-0238">DNA-binding</keyword>
<dbReference type="PANTHER" id="PTHR43537:SF45">
    <property type="entry name" value="GNTR FAMILY REGULATORY PROTEIN"/>
    <property type="match status" value="1"/>
</dbReference>
<evidence type="ECO:0000256" key="3">
    <source>
        <dbReference type="ARBA" id="ARBA00023163"/>
    </source>
</evidence>
<comment type="caution">
    <text evidence="5">The sequence shown here is derived from an EMBL/GenBank/DDBJ whole genome shotgun (WGS) entry which is preliminary data.</text>
</comment>
<dbReference type="PANTHER" id="PTHR43537">
    <property type="entry name" value="TRANSCRIPTIONAL REGULATOR, GNTR FAMILY"/>
    <property type="match status" value="1"/>
</dbReference>
<protein>
    <submittedName>
        <fullName evidence="5">GntR family transcriptional regulator</fullName>
    </submittedName>
</protein>
<dbReference type="GO" id="GO:0003677">
    <property type="term" value="F:DNA binding"/>
    <property type="evidence" value="ECO:0007669"/>
    <property type="project" value="UniProtKB-KW"/>
</dbReference>
<sequence>MATNTKRKESMADRVYEALKDDIFEFRLIPGDKFSEGDVGLRLSASRTPVREALYRLQREGFVEVLFRSGWQVKPFDFQQVEELYDLRITLERAAMHKICQLPAMPQTVRTLTAIWNPDHPSERAVGSTVRALDESFHCDLVAAAGNREMTRIHREITDRLRIIRRLDFTRDDRIDATYREHADILDALRAGRALDAANRLTRHIRISQKAVREITMVKIREAAEAHQASSRSFPGTAETPAKT</sequence>
<dbReference type="Proteomes" id="UP000567186">
    <property type="component" value="Unassembled WGS sequence"/>
</dbReference>
<evidence type="ECO:0000256" key="1">
    <source>
        <dbReference type="ARBA" id="ARBA00023015"/>
    </source>
</evidence>
<keyword evidence="6" id="KW-1185">Reference proteome</keyword>
<dbReference type="SUPFAM" id="SSF46785">
    <property type="entry name" value="Winged helix' DNA-binding domain"/>
    <property type="match status" value="1"/>
</dbReference>
<evidence type="ECO:0000256" key="2">
    <source>
        <dbReference type="ARBA" id="ARBA00023125"/>
    </source>
</evidence>
<dbReference type="GO" id="GO:0003700">
    <property type="term" value="F:DNA-binding transcription factor activity"/>
    <property type="evidence" value="ECO:0007669"/>
    <property type="project" value="InterPro"/>
</dbReference>
<dbReference type="Pfam" id="PF07729">
    <property type="entry name" value="FCD"/>
    <property type="match status" value="1"/>
</dbReference>
<dbReference type="SUPFAM" id="SSF48008">
    <property type="entry name" value="GntR ligand-binding domain-like"/>
    <property type="match status" value="1"/>
</dbReference>
<gene>
    <name evidence="5" type="ORF">HIU99_00070</name>
</gene>
<feature type="domain" description="HTH gntR-type" evidence="4">
    <location>
        <begin position="9"/>
        <end position="76"/>
    </location>
</feature>
<evidence type="ECO:0000313" key="5">
    <source>
        <dbReference type="EMBL" id="NMT61981.1"/>
    </source>
</evidence>
<proteinExistence type="predicted"/>
<name>A0A7Y0RAY4_9GAMM</name>
<dbReference type="RefSeq" id="WP_135953399.1">
    <property type="nucleotide sequence ID" value="NZ_JABCKY010000001.1"/>
</dbReference>
<dbReference type="SMART" id="SM00345">
    <property type="entry name" value="HTH_GNTR"/>
    <property type="match status" value="1"/>
</dbReference>
<reference evidence="5 6" key="1">
    <citation type="submission" date="2020-04" db="EMBL/GenBank/DDBJ databases">
        <title>Marinobacter oceani sp. nov., isolated from marine solar saltern.</title>
        <authorList>
            <person name="Chen X.-Y."/>
        </authorList>
    </citation>
    <scope>NUCLEOTIDE SEQUENCE [LARGE SCALE GENOMIC DNA]</scope>
    <source>
        <strain evidence="5 6">W62</strain>
    </source>
</reference>
<dbReference type="Pfam" id="PF00392">
    <property type="entry name" value="GntR"/>
    <property type="match status" value="1"/>
</dbReference>
<evidence type="ECO:0000259" key="4">
    <source>
        <dbReference type="PROSITE" id="PS50949"/>
    </source>
</evidence>
<evidence type="ECO:0000313" key="6">
    <source>
        <dbReference type="Proteomes" id="UP000567186"/>
    </source>
</evidence>
<dbReference type="InterPro" id="IPR036390">
    <property type="entry name" value="WH_DNA-bd_sf"/>
</dbReference>
<dbReference type="PROSITE" id="PS50949">
    <property type="entry name" value="HTH_GNTR"/>
    <property type="match status" value="1"/>
</dbReference>
<dbReference type="InterPro" id="IPR008920">
    <property type="entry name" value="TF_FadR/GntR_C"/>
</dbReference>
<dbReference type="SMART" id="SM00895">
    <property type="entry name" value="FCD"/>
    <property type="match status" value="1"/>
</dbReference>
<dbReference type="AlphaFoldDB" id="A0A7Y0RAY4"/>